<dbReference type="Gene3D" id="3.30.420.40">
    <property type="match status" value="2"/>
</dbReference>
<dbReference type="SUPFAM" id="SSF53067">
    <property type="entry name" value="Actin-like ATPase domain"/>
    <property type="match status" value="1"/>
</dbReference>
<comment type="caution">
    <text evidence="1">The sequence shown here is derived from an EMBL/GenBank/DDBJ whole genome shotgun (WGS) entry which is preliminary data.</text>
</comment>
<dbReference type="RefSeq" id="WP_129047126.1">
    <property type="nucleotide sequence ID" value="NZ_SDHX01000001.1"/>
</dbReference>
<dbReference type="NCBIfam" id="NF045942">
    <property type="entry name" value="PolPhglucPhase"/>
    <property type="match status" value="1"/>
</dbReference>
<dbReference type="OrthoDB" id="9795247at2"/>
<dbReference type="InterPro" id="IPR043129">
    <property type="entry name" value="ATPase_NBD"/>
</dbReference>
<evidence type="ECO:0000313" key="1">
    <source>
        <dbReference type="EMBL" id="RXK55761.1"/>
    </source>
</evidence>
<dbReference type="EMBL" id="SDHX01000001">
    <property type="protein sequence ID" value="RXK55761.1"/>
    <property type="molecule type" value="Genomic_DNA"/>
</dbReference>
<proteinExistence type="predicted"/>
<reference evidence="1 2" key="1">
    <citation type="submission" date="2019-01" db="EMBL/GenBank/DDBJ databases">
        <title>Lacunisphaera sp. strain TWA-58.</title>
        <authorList>
            <person name="Chen W.-M."/>
        </authorList>
    </citation>
    <scope>NUCLEOTIDE SEQUENCE [LARGE SCALE GENOMIC DNA]</scope>
    <source>
        <strain evidence="1 2">TWA-58</strain>
    </source>
</reference>
<keyword evidence="2" id="KW-1185">Reference proteome</keyword>
<dbReference type="InterPro" id="IPR000600">
    <property type="entry name" value="ROK"/>
</dbReference>
<evidence type="ECO:0000313" key="2">
    <source>
        <dbReference type="Proteomes" id="UP000290218"/>
    </source>
</evidence>
<dbReference type="Pfam" id="PF00480">
    <property type="entry name" value="ROK"/>
    <property type="match status" value="1"/>
</dbReference>
<dbReference type="PANTHER" id="PTHR18964:SF146">
    <property type="entry name" value="POLYPHOSPHATE GLUCOKINASE"/>
    <property type="match status" value="1"/>
</dbReference>
<sequence length="244" mass="26144">MKVLGIDIGGSAFKGAPVDLKTGRLLAERHRVEIKSPCSIKEGVAAAREIARHFKWKGPVGIGFPGIIEAGRIGEVGNLGDVWVGQNGAALFRRATGCPVRLLNDADAAGLAEMQFGRGRGKTGTVILLTFGTGIGSALFRDSRLLPNAELGHIPWRGKPFERYAAASVRKRARLDWPEWAARVNVYLAVVERLFAPKLLILGGGVSKKADKFLPYIKAQAKVVPARLHNDAGIVGAALAWARP</sequence>
<organism evidence="1 2">
    <name type="scientific">Oleiharenicola lentus</name>
    <dbReference type="NCBI Taxonomy" id="2508720"/>
    <lineage>
        <taxon>Bacteria</taxon>
        <taxon>Pseudomonadati</taxon>
        <taxon>Verrucomicrobiota</taxon>
        <taxon>Opitutia</taxon>
        <taxon>Opitutales</taxon>
        <taxon>Opitutaceae</taxon>
        <taxon>Oleiharenicola</taxon>
    </lineage>
</organism>
<dbReference type="AlphaFoldDB" id="A0A4Q1CA84"/>
<name>A0A4Q1CA84_9BACT</name>
<dbReference type="Proteomes" id="UP000290218">
    <property type="component" value="Unassembled WGS sequence"/>
</dbReference>
<gene>
    <name evidence="1" type="ORF">ESB00_07710</name>
</gene>
<protein>
    <submittedName>
        <fullName evidence="1">ROK family protein</fullName>
    </submittedName>
</protein>
<dbReference type="PANTHER" id="PTHR18964">
    <property type="entry name" value="ROK (REPRESSOR, ORF, KINASE) FAMILY"/>
    <property type="match status" value="1"/>
</dbReference>
<accession>A0A4Q1CA84</accession>
<dbReference type="CDD" id="cd24058">
    <property type="entry name" value="ASKHA_NBD_ROK_PPGK"/>
    <property type="match status" value="1"/>
</dbReference>